<dbReference type="PANTHER" id="PTHR23026">
    <property type="entry name" value="NADPH NITROREDUCTASE"/>
    <property type="match status" value="1"/>
</dbReference>
<dbReference type="Proteomes" id="UP000245081">
    <property type="component" value="Unassembled WGS sequence"/>
</dbReference>
<sequence length="208" mass="23229">MHMPEVEKNALEVILARRSVRRFTKQEVDRETVKLLLEAAVRAPTAEHREPWAFVVVQDPKLLLGLSEIAKPLVAEEVRGFRLERTQHIVDMVLRPDFNIFYDAHTLIVICARNNGQFSEADCWLAAENLMLAACAVGLGSCVIGSVLPALNTVEIKSRLNISYEFRPVAPIIVGYPQDKVAPTTRKEPQILSYVSAPSVRKTSILDA</sequence>
<dbReference type="Pfam" id="PF00881">
    <property type="entry name" value="Nitroreductase"/>
    <property type="match status" value="1"/>
</dbReference>
<comment type="caution">
    <text evidence="2">The sequence shown here is derived from an EMBL/GenBank/DDBJ whole genome shotgun (WGS) entry which is preliminary data.</text>
</comment>
<feature type="domain" description="Nitroreductase" evidence="1">
    <location>
        <begin position="14"/>
        <end position="176"/>
    </location>
</feature>
<evidence type="ECO:0000313" key="2">
    <source>
        <dbReference type="EMBL" id="GBG14722.1"/>
    </source>
</evidence>
<protein>
    <submittedName>
        <fullName evidence="2">NAD(P)H-dependent oxidoreductase</fullName>
    </submittedName>
</protein>
<dbReference type="PANTHER" id="PTHR23026:SF123">
    <property type="entry name" value="NAD(P)H NITROREDUCTASE RV3131-RELATED"/>
    <property type="match status" value="1"/>
</dbReference>
<reference evidence="2 3" key="1">
    <citation type="journal article" date="2018" name="Environ. Microbiol.">
        <title>Isolation and genomic characterization of Novimethylophilus kurashikiensis gen. nov. sp. nov., a new lanthanide-dependent methylotrophic species of Methylophilaceae.</title>
        <authorList>
            <person name="Lv H."/>
            <person name="Sahin N."/>
            <person name="Tani A."/>
        </authorList>
    </citation>
    <scope>NUCLEOTIDE SEQUENCE [LARGE SCALE GENOMIC DNA]</scope>
    <source>
        <strain evidence="2 3">La2-4</strain>
    </source>
</reference>
<gene>
    <name evidence="2" type="ORF">NMK_2323</name>
</gene>
<organism evidence="2 3">
    <name type="scientific">Novimethylophilus kurashikiensis</name>
    <dbReference type="NCBI Taxonomy" id="1825523"/>
    <lineage>
        <taxon>Bacteria</taxon>
        <taxon>Pseudomonadati</taxon>
        <taxon>Pseudomonadota</taxon>
        <taxon>Betaproteobacteria</taxon>
        <taxon>Nitrosomonadales</taxon>
        <taxon>Methylophilaceae</taxon>
        <taxon>Novimethylophilus</taxon>
    </lineage>
</organism>
<proteinExistence type="predicted"/>
<dbReference type="EMBL" id="BDOQ01000009">
    <property type="protein sequence ID" value="GBG14722.1"/>
    <property type="molecule type" value="Genomic_DNA"/>
</dbReference>
<dbReference type="InterPro" id="IPR029479">
    <property type="entry name" value="Nitroreductase"/>
</dbReference>
<dbReference type="SUPFAM" id="SSF55469">
    <property type="entry name" value="FMN-dependent nitroreductase-like"/>
    <property type="match status" value="1"/>
</dbReference>
<dbReference type="RefSeq" id="WP_109015898.1">
    <property type="nucleotide sequence ID" value="NZ_BDOQ01000009.1"/>
</dbReference>
<evidence type="ECO:0000259" key="1">
    <source>
        <dbReference type="Pfam" id="PF00881"/>
    </source>
</evidence>
<dbReference type="OrthoDB" id="9802510at2"/>
<keyword evidence="3" id="KW-1185">Reference proteome</keyword>
<dbReference type="AlphaFoldDB" id="A0A2R5F900"/>
<dbReference type="GO" id="GO:0016491">
    <property type="term" value="F:oxidoreductase activity"/>
    <property type="evidence" value="ECO:0007669"/>
    <property type="project" value="InterPro"/>
</dbReference>
<dbReference type="InterPro" id="IPR000415">
    <property type="entry name" value="Nitroreductase-like"/>
</dbReference>
<dbReference type="Gene3D" id="3.40.109.10">
    <property type="entry name" value="NADH Oxidase"/>
    <property type="match status" value="1"/>
</dbReference>
<evidence type="ECO:0000313" key="3">
    <source>
        <dbReference type="Proteomes" id="UP000245081"/>
    </source>
</evidence>
<accession>A0A2R5F900</accession>
<dbReference type="InterPro" id="IPR050627">
    <property type="entry name" value="Nitroreductase/BluB"/>
</dbReference>
<name>A0A2R5F900_9PROT</name>